<dbReference type="PANTHER" id="PTHR48475:SF1">
    <property type="entry name" value="RNASE H TYPE-1 DOMAIN-CONTAINING PROTEIN"/>
    <property type="match status" value="1"/>
</dbReference>
<dbReference type="InterPro" id="IPR036397">
    <property type="entry name" value="RNaseH_sf"/>
</dbReference>
<feature type="non-terminal residue" evidence="2">
    <location>
        <position position="1"/>
    </location>
</feature>
<dbReference type="CDD" id="cd09279">
    <property type="entry name" value="RNase_HI_like"/>
    <property type="match status" value="1"/>
</dbReference>
<dbReference type="GO" id="GO:0004523">
    <property type="term" value="F:RNA-DNA hybrid ribonuclease activity"/>
    <property type="evidence" value="ECO:0007669"/>
    <property type="project" value="InterPro"/>
</dbReference>
<dbReference type="STRING" id="157652.A0A371I542"/>
<dbReference type="AlphaFoldDB" id="A0A371I542"/>
<dbReference type="GO" id="GO:0003676">
    <property type="term" value="F:nucleic acid binding"/>
    <property type="evidence" value="ECO:0007669"/>
    <property type="project" value="InterPro"/>
</dbReference>
<accession>A0A371I542</accession>
<organism evidence="2 3">
    <name type="scientific">Mucuna pruriens</name>
    <name type="common">Velvet bean</name>
    <name type="synonym">Dolichos pruriens</name>
    <dbReference type="NCBI Taxonomy" id="157652"/>
    <lineage>
        <taxon>Eukaryota</taxon>
        <taxon>Viridiplantae</taxon>
        <taxon>Streptophyta</taxon>
        <taxon>Embryophyta</taxon>
        <taxon>Tracheophyta</taxon>
        <taxon>Spermatophyta</taxon>
        <taxon>Magnoliopsida</taxon>
        <taxon>eudicotyledons</taxon>
        <taxon>Gunneridae</taxon>
        <taxon>Pentapetalae</taxon>
        <taxon>rosids</taxon>
        <taxon>fabids</taxon>
        <taxon>Fabales</taxon>
        <taxon>Fabaceae</taxon>
        <taxon>Papilionoideae</taxon>
        <taxon>50 kb inversion clade</taxon>
        <taxon>NPAAA clade</taxon>
        <taxon>indigoferoid/millettioid clade</taxon>
        <taxon>Phaseoleae</taxon>
        <taxon>Mucuna</taxon>
    </lineage>
</organism>
<keyword evidence="3" id="KW-1185">Reference proteome</keyword>
<dbReference type="InterPro" id="IPR012337">
    <property type="entry name" value="RNaseH-like_sf"/>
</dbReference>
<dbReference type="InterPro" id="IPR002156">
    <property type="entry name" value="RNaseH_domain"/>
</dbReference>
<sequence length="183" mass="21197">MVDYQSMQYEFPSEDIMSLFEEKECVNDEKLTMLFDGTSYALGHGIKVVLISPKNQFIPFTAKLDFDCTNNIINYEAYAMGVLATLEFKAKVLEVYGDSALVIHQLRGEWETRDSKLIPYHPYIKGLIKLFDKITFHHIPCENNELVDALATLSTMFKINKRKDNRDKPTYCQVIEEEPEKKP</sequence>
<dbReference type="Gene3D" id="3.30.420.10">
    <property type="entry name" value="Ribonuclease H-like superfamily/Ribonuclease H"/>
    <property type="match status" value="1"/>
</dbReference>
<feature type="domain" description="RNase H type-1" evidence="1">
    <location>
        <begin position="45"/>
        <end position="152"/>
    </location>
</feature>
<evidence type="ECO:0000259" key="1">
    <source>
        <dbReference type="Pfam" id="PF13456"/>
    </source>
</evidence>
<dbReference type="Pfam" id="PF13456">
    <property type="entry name" value="RVT_3"/>
    <property type="match status" value="1"/>
</dbReference>
<dbReference type="PANTHER" id="PTHR48475">
    <property type="entry name" value="RIBONUCLEASE H"/>
    <property type="match status" value="1"/>
</dbReference>
<comment type="caution">
    <text evidence="2">The sequence shown here is derived from an EMBL/GenBank/DDBJ whole genome shotgun (WGS) entry which is preliminary data.</text>
</comment>
<proteinExistence type="predicted"/>
<dbReference type="EMBL" id="QJKJ01000898">
    <property type="protein sequence ID" value="RDY10167.1"/>
    <property type="molecule type" value="Genomic_DNA"/>
</dbReference>
<dbReference type="SUPFAM" id="SSF53098">
    <property type="entry name" value="Ribonuclease H-like"/>
    <property type="match status" value="1"/>
</dbReference>
<dbReference type="OrthoDB" id="1426718at2759"/>
<evidence type="ECO:0000313" key="2">
    <source>
        <dbReference type="EMBL" id="RDY10167.1"/>
    </source>
</evidence>
<dbReference type="Proteomes" id="UP000257109">
    <property type="component" value="Unassembled WGS sequence"/>
</dbReference>
<gene>
    <name evidence="2" type="primary">rnhA</name>
    <name evidence="2" type="ORF">CR513_05357</name>
</gene>
<reference evidence="2" key="1">
    <citation type="submission" date="2018-05" db="EMBL/GenBank/DDBJ databases">
        <title>Draft genome of Mucuna pruriens seed.</title>
        <authorList>
            <person name="Nnadi N.E."/>
            <person name="Vos R."/>
            <person name="Hasami M.H."/>
            <person name="Devisetty U.K."/>
            <person name="Aguiy J.C."/>
        </authorList>
    </citation>
    <scope>NUCLEOTIDE SEQUENCE [LARGE SCALE GENOMIC DNA]</scope>
    <source>
        <strain evidence="2">JCA_2017</strain>
    </source>
</reference>
<protein>
    <submittedName>
        <fullName evidence="2">RnhA</fullName>
    </submittedName>
</protein>
<name>A0A371I542_MUCPR</name>
<evidence type="ECO:0000313" key="3">
    <source>
        <dbReference type="Proteomes" id="UP000257109"/>
    </source>
</evidence>